<sequence>MQKSLDIFKAEPQSVFDVICERKNTGFYMPAYQRPYSWEEAHIRDLFSDCENVFRNLLQSSDAIIFLGSVLSVDDSEGNTVYPLAKRHTPTTIKLIIDGQQRLSTLTLIILCLNERLRVLLPNLKKAINKEDNDDSLDALEQLREIVSELIRDTSNYTVETTAEHELHKYLPKIIRSQVDCWGKDERKAVYDSPIAQLLSSYQRHTLEQENNATFKPLDLSSFDETSKRVVGNIKEIRKQLDCVQKGFTFKLPGGDVEEPLSVEDFVDVDTLEKCLDFPVDENLLNACRDNDKVDQIVYLVAFSKFLLHRVCLTFVQVDNESYAFDMFEALNTTGEPLTAIETFVPKVIEHIGKKRKDGEAQEELEYLMGLINGVTDRFENIIKNKEKNDKTKALILAFVRAYVGKVKVTTLRDQRDAMLKSYEDCSYGNKDDYLEYLSTSAEFLFDHWQAQEPDVKKLVQTDTKEVSNVCLRYLADMKHDIVQSLLIQFILQDKQIEAVGTEFSSFEHALKAVTAFSVLWRAMSGGADGIDAVYRKLHERGIEGVPFQLRTGELTSLYLNPDKIKEFFRDELKEKIRSKGSLQGSEFEQWLDICSKQQFLDKPKNTKFLILAGFHNLELADGGFSRATTKGVDYLNPIMWELLSNKDRIKRVYEGSSQDVFKKWADHDIANPDVYNKLGNVLVDARNSISLKTQESWYDLKQHMLEALSNDSIDELETILNSETELSVESIKNLALLKLEKKFLEVTWADSWNKTAIDERTELLLKNAWQNLTEWLDWDM</sequence>
<evidence type="ECO:0000313" key="3">
    <source>
        <dbReference type="Proteomes" id="UP001169719"/>
    </source>
</evidence>
<dbReference type="EMBL" id="JAUEOZ010000002">
    <property type="protein sequence ID" value="MDN2483440.1"/>
    <property type="molecule type" value="Genomic_DNA"/>
</dbReference>
<gene>
    <name evidence="2" type="ORF">QWJ08_19015</name>
</gene>
<organism evidence="2 3">
    <name type="scientific">Vibrio agarivorans</name>
    <dbReference type="NCBI Taxonomy" id="153622"/>
    <lineage>
        <taxon>Bacteria</taxon>
        <taxon>Pseudomonadati</taxon>
        <taxon>Pseudomonadota</taxon>
        <taxon>Gammaproteobacteria</taxon>
        <taxon>Vibrionales</taxon>
        <taxon>Vibrionaceae</taxon>
        <taxon>Vibrio</taxon>
    </lineage>
</organism>
<dbReference type="Pfam" id="PF03235">
    <property type="entry name" value="GmrSD_N"/>
    <property type="match status" value="1"/>
</dbReference>
<name>A0ABT7Y670_9VIBR</name>
<reference evidence="2" key="1">
    <citation type="submission" date="2024-05" db="EMBL/GenBank/DDBJ databases">
        <title>Genome Sequences of Four Agar- Degrading Marine Bacteria.</title>
        <authorList>
            <person name="Phillips E.K."/>
            <person name="Shaffer J.C."/>
            <person name="Henson M.W."/>
            <person name="Temperton B."/>
            <person name="Thrash C.J."/>
            <person name="Martin M.O."/>
        </authorList>
    </citation>
    <scope>NUCLEOTIDE SEQUENCE</scope>
    <source>
        <strain evidence="2">EKP203</strain>
    </source>
</reference>
<keyword evidence="3" id="KW-1185">Reference proteome</keyword>
<dbReference type="InterPro" id="IPR004919">
    <property type="entry name" value="GmrSD_N"/>
</dbReference>
<accession>A0ABT7Y670</accession>
<dbReference type="RefSeq" id="WP_289963503.1">
    <property type="nucleotide sequence ID" value="NZ_JAUEOZ010000002.1"/>
</dbReference>
<evidence type="ECO:0000259" key="1">
    <source>
        <dbReference type="Pfam" id="PF03235"/>
    </source>
</evidence>
<feature type="domain" description="GmrSD restriction endonucleases N-terminal" evidence="1">
    <location>
        <begin position="19"/>
        <end position="344"/>
    </location>
</feature>
<dbReference type="PANTHER" id="PTHR35149:SF1">
    <property type="entry name" value="DUF5655 DOMAIN-CONTAINING PROTEIN"/>
    <property type="match status" value="1"/>
</dbReference>
<comment type="caution">
    <text evidence="2">The sequence shown here is derived from an EMBL/GenBank/DDBJ whole genome shotgun (WGS) entry which is preliminary data.</text>
</comment>
<dbReference type="PANTHER" id="PTHR35149">
    <property type="entry name" value="SLL5132 PROTEIN"/>
    <property type="match status" value="1"/>
</dbReference>
<dbReference type="Proteomes" id="UP001169719">
    <property type="component" value="Unassembled WGS sequence"/>
</dbReference>
<protein>
    <submittedName>
        <fullName evidence="2">DUF262 domain-containing protein</fullName>
    </submittedName>
</protein>
<proteinExistence type="predicted"/>
<evidence type="ECO:0000313" key="2">
    <source>
        <dbReference type="EMBL" id="MDN2483440.1"/>
    </source>
</evidence>